<comment type="caution">
    <text evidence="2">The sequence shown here is derived from an EMBL/GenBank/DDBJ whole genome shotgun (WGS) entry which is preliminary data.</text>
</comment>
<evidence type="ECO:0000256" key="1">
    <source>
        <dbReference type="SAM" id="MobiDB-lite"/>
    </source>
</evidence>
<evidence type="ECO:0000313" key="2">
    <source>
        <dbReference type="EMBL" id="CAK0885997.1"/>
    </source>
</evidence>
<feature type="region of interest" description="Disordered" evidence="1">
    <location>
        <begin position="263"/>
        <end position="398"/>
    </location>
</feature>
<accession>A0ABN9WHS6</accession>
<feature type="compositionally biased region" description="Low complexity" evidence="1">
    <location>
        <begin position="57"/>
        <end position="89"/>
    </location>
</feature>
<keyword evidence="3" id="KW-1185">Reference proteome</keyword>
<dbReference type="Proteomes" id="UP001189429">
    <property type="component" value="Unassembled WGS sequence"/>
</dbReference>
<evidence type="ECO:0000313" key="3">
    <source>
        <dbReference type="Proteomes" id="UP001189429"/>
    </source>
</evidence>
<dbReference type="EMBL" id="CAUYUJ010018741">
    <property type="protein sequence ID" value="CAK0885997.1"/>
    <property type="molecule type" value="Genomic_DNA"/>
</dbReference>
<feature type="compositionally biased region" description="Low complexity" evidence="1">
    <location>
        <begin position="309"/>
        <end position="325"/>
    </location>
</feature>
<protein>
    <submittedName>
        <fullName evidence="2">Uncharacterized protein</fullName>
    </submittedName>
</protein>
<gene>
    <name evidence="2" type="ORF">PCOR1329_LOCUS67460</name>
</gene>
<reference evidence="2" key="1">
    <citation type="submission" date="2023-10" db="EMBL/GenBank/DDBJ databases">
        <authorList>
            <person name="Chen Y."/>
            <person name="Shah S."/>
            <person name="Dougan E. K."/>
            <person name="Thang M."/>
            <person name="Chan C."/>
        </authorList>
    </citation>
    <scope>NUCLEOTIDE SEQUENCE [LARGE SCALE GENOMIC DNA]</scope>
</reference>
<organism evidence="2 3">
    <name type="scientific">Prorocentrum cordatum</name>
    <dbReference type="NCBI Taxonomy" id="2364126"/>
    <lineage>
        <taxon>Eukaryota</taxon>
        <taxon>Sar</taxon>
        <taxon>Alveolata</taxon>
        <taxon>Dinophyceae</taxon>
        <taxon>Prorocentrales</taxon>
        <taxon>Prorocentraceae</taxon>
        <taxon>Prorocentrum</taxon>
    </lineage>
</organism>
<name>A0ABN9WHS6_9DINO</name>
<proteinExistence type="predicted"/>
<feature type="compositionally biased region" description="Basic and acidic residues" evidence="1">
    <location>
        <begin position="279"/>
        <end position="291"/>
    </location>
</feature>
<feature type="region of interest" description="Disordered" evidence="1">
    <location>
        <begin position="11"/>
        <end position="219"/>
    </location>
</feature>
<sequence>SLPACCKNAVRGFSPCAASGGPRRVPGPLQKSGPGRGESWPPRLGETSRGPHRGKVPARGPAAGRPFPVLGPRGPQTSRPRGPSGSGSRCRQKPGRREASRSVGSRAAARRRRGGGDAPTPLRVCSDRAEQWRRSSNHAQLQCSGARETAGAGSRKVAQTLGSKGGRGPGPPPAPRKILRQTDGIWSAKDRRPEPLRTTPTLQPARQGGVHPPPAPHRRGSLGHPYTCAEACKHVCKPRGCMDGLASSVCPCRYPVFDRRNKAAGFHGKPPSARGPGQQKREKGRGTRASRELPLAARRSPGRRALGQPSGRAPRESAAPRASGSPRPPPACAGAAGARWGDLQGRVLPEVPLAQRCPQDLQGGPHGPQSTPPLTRSRGPQAPKWSGTLRAPWARGTF</sequence>
<feature type="non-terminal residue" evidence="2">
    <location>
        <position position="1"/>
    </location>
</feature>